<protein>
    <submittedName>
        <fullName evidence="7">Oligosaccharide flippase family protein</fullName>
    </submittedName>
</protein>
<dbReference type="EMBL" id="JAAJBT010000002">
    <property type="protein sequence ID" value="NHM01090.1"/>
    <property type="molecule type" value="Genomic_DNA"/>
</dbReference>
<feature type="transmembrane region" description="Helical" evidence="6">
    <location>
        <begin position="317"/>
        <end position="335"/>
    </location>
</feature>
<feature type="transmembrane region" description="Helical" evidence="6">
    <location>
        <begin position="38"/>
        <end position="65"/>
    </location>
</feature>
<sequence length="408" mass="45975">MKKILFSNIVFSVLVLFFGLIGSILISRVLGPAQRGEIAAILLWPSLLLYLGSFGTYQSVIYFFSKENRNLKHINGTFLYVTALNSIVSILVGSLLIFVTLHALSLHLKWYSLLLLVTLPFSIFNQLVASLLQAKSKFKVFNITRLFFPVVYFIGILFLFFFHILTVETIIWIQIGITLLQFLLFLKIYTIHFSTGFSLSIHKKTIKIIYNYGFKVWVGDLSQGLNIKMDQILISSLLLSADLGIYVVANSLASFTSIIPTAYKTVFLPKVASLKSHFDKKTLASKVLLQFFMLNGLTTVFALFCTPFALPMLFGDAFLAAIPIALILLVGYFFLNLKTVMAALVQGFGKPLFSSYAEIFGLVILVFLIYPLTVAFQLTGACVAISISYFFQFSFLYVLYLRYLNQNK</sequence>
<name>A0ABX0I6D7_9FLAO</name>
<proteinExistence type="predicted"/>
<comment type="caution">
    <text evidence="7">The sequence shown here is derived from an EMBL/GenBank/DDBJ whole genome shotgun (WGS) entry which is preliminary data.</text>
</comment>
<reference evidence="7 8" key="1">
    <citation type="submission" date="2020-02" db="EMBL/GenBank/DDBJ databases">
        <authorList>
            <person name="Chen W.-M."/>
        </authorList>
    </citation>
    <scope>NUCLEOTIDE SEQUENCE [LARGE SCALE GENOMIC DNA]</scope>
    <source>
        <strain evidence="7 8">KDG-16</strain>
    </source>
</reference>
<evidence type="ECO:0000313" key="8">
    <source>
        <dbReference type="Proteomes" id="UP000800984"/>
    </source>
</evidence>
<feature type="transmembrane region" description="Helical" evidence="6">
    <location>
        <begin position="171"/>
        <end position="189"/>
    </location>
</feature>
<feature type="transmembrane region" description="Helical" evidence="6">
    <location>
        <begin position="77"/>
        <end position="104"/>
    </location>
</feature>
<evidence type="ECO:0000256" key="5">
    <source>
        <dbReference type="ARBA" id="ARBA00023136"/>
    </source>
</evidence>
<dbReference type="Proteomes" id="UP000800984">
    <property type="component" value="Unassembled WGS sequence"/>
</dbReference>
<feature type="transmembrane region" description="Helical" evidence="6">
    <location>
        <begin position="287"/>
        <end position="311"/>
    </location>
</feature>
<keyword evidence="2" id="KW-1003">Cell membrane</keyword>
<dbReference type="PANTHER" id="PTHR30250">
    <property type="entry name" value="PST FAMILY PREDICTED COLANIC ACID TRANSPORTER"/>
    <property type="match status" value="1"/>
</dbReference>
<evidence type="ECO:0000313" key="7">
    <source>
        <dbReference type="EMBL" id="NHM01090.1"/>
    </source>
</evidence>
<evidence type="ECO:0000256" key="4">
    <source>
        <dbReference type="ARBA" id="ARBA00022989"/>
    </source>
</evidence>
<dbReference type="PANTHER" id="PTHR30250:SF11">
    <property type="entry name" value="O-ANTIGEN TRANSPORTER-RELATED"/>
    <property type="match status" value="1"/>
</dbReference>
<gene>
    <name evidence="7" type="ORF">G4D72_03085</name>
</gene>
<comment type="subcellular location">
    <subcellularLocation>
        <location evidence="1">Cell membrane</location>
        <topology evidence="1">Multi-pass membrane protein</topology>
    </subcellularLocation>
</comment>
<accession>A0ABX0I6D7</accession>
<feature type="transmembrane region" description="Helical" evidence="6">
    <location>
        <begin position="378"/>
        <end position="400"/>
    </location>
</feature>
<keyword evidence="8" id="KW-1185">Reference proteome</keyword>
<evidence type="ECO:0000256" key="2">
    <source>
        <dbReference type="ARBA" id="ARBA00022475"/>
    </source>
</evidence>
<feature type="transmembrane region" description="Helical" evidence="6">
    <location>
        <begin position="146"/>
        <end position="165"/>
    </location>
</feature>
<feature type="transmembrane region" description="Helical" evidence="6">
    <location>
        <begin position="5"/>
        <end position="26"/>
    </location>
</feature>
<dbReference type="RefSeq" id="WP_166076146.1">
    <property type="nucleotide sequence ID" value="NZ_JAAJBT010000002.1"/>
</dbReference>
<keyword evidence="5 6" id="KW-0472">Membrane</keyword>
<evidence type="ECO:0000256" key="1">
    <source>
        <dbReference type="ARBA" id="ARBA00004651"/>
    </source>
</evidence>
<organism evidence="7 8">
    <name type="scientific">Flavobacterium difficile</name>
    <dbReference type="NCBI Taxonomy" id="2709659"/>
    <lineage>
        <taxon>Bacteria</taxon>
        <taxon>Pseudomonadati</taxon>
        <taxon>Bacteroidota</taxon>
        <taxon>Flavobacteriia</taxon>
        <taxon>Flavobacteriales</taxon>
        <taxon>Flavobacteriaceae</taxon>
        <taxon>Flavobacterium</taxon>
    </lineage>
</organism>
<keyword evidence="4 6" id="KW-1133">Transmembrane helix</keyword>
<evidence type="ECO:0000256" key="6">
    <source>
        <dbReference type="SAM" id="Phobius"/>
    </source>
</evidence>
<dbReference type="InterPro" id="IPR002797">
    <property type="entry name" value="Polysacc_synth"/>
</dbReference>
<keyword evidence="3 6" id="KW-0812">Transmembrane</keyword>
<dbReference type="Pfam" id="PF01943">
    <property type="entry name" value="Polysacc_synt"/>
    <property type="match status" value="1"/>
</dbReference>
<evidence type="ECO:0000256" key="3">
    <source>
        <dbReference type="ARBA" id="ARBA00022692"/>
    </source>
</evidence>
<dbReference type="InterPro" id="IPR050833">
    <property type="entry name" value="Poly_Biosynth_Transport"/>
</dbReference>
<feature type="transmembrane region" description="Helical" evidence="6">
    <location>
        <begin position="110"/>
        <end position="134"/>
    </location>
</feature>
<feature type="transmembrane region" description="Helical" evidence="6">
    <location>
        <begin position="356"/>
        <end position="372"/>
    </location>
</feature>